<evidence type="ECO:0000313" key="1">
    <source>
        <dbReference type="EMBL" id="KAI9914068.1"/>
    </source>
</evidence>
<dbReference type="EMBL" id="CM047583">
    <property type="protein sequence ID" value="KAI9914068.1"/>
    <property type="molecule type" value="Genomic_DNA"/>
</dbReference>
<keyword evidence="2" id="KW-1185">Reference proteome</keyword>
<gene>
    <name evidence="1" type="ORF">PsorP6_006281</name>
</gene>
<reference evidence="1 2" key="1">
    <citation type="journal article" date="2022" name="bioRxiv">
        <title>The genome of the oomycete Peronosclerospora sorghi, a cosmopolitan pathogen of maize and sorghum, is inflated with dispersed pseudogenes.</title>
        <authorList>
            <person name="Fletcher K."/>
            <person name="Martin F."/>
            <person name="Isakeit T."/>
            <person name="Cavanaugh K."/>
            <person name="Magill C."/>
            <person name="Michelmore R."/>
        </authorList>
    </citation>
    <scope>NUCLEOTIDE SEQUENCE [LARGE SCALE GENOMIC DNA]</scope>
    <source>
        <strain evidence="1">P6</strain>
    </source>
</reference>
<sequence>MAKQLSMTPGAIRARERRATLRKRAFVKDNSDGNAKVRFVPTLTTTKVLNLILTTTKALNATPAKANSTTTTPSVKQLAAISPLPDKVVNAALLTATLLNTTLVTTKVPNAKLTATKALNVIPVVTKTLNAIPAVTKALNENLAMTKTTTTTPTVKQLAISIPVALGGRRILLEGRRVPFPMTWLGNKTTQFIMDIDVHPEIESKTFSLVWLPDEPDVPSVLAFFMISGNVALKVYEEAKVHLANGKDQHLGVEITMDAAIRLPARVLGGYVNNINSVHIYKQDSRKILQCLKEHQCSQASKDHFLGIPYHKMLTGTLGSLTDVSNYLLLEFVGESYIIGSIQNLMSADFFEDHNESIVFYVTAPGKDFEFPSVVHFIAIFLMPLSTRHYGAIIVDFVNCKLLLGESVGGFAFPDDLEDHMHWLLADVSTFDKKTFAVEDAAVPKQGSGSGSCAINSFATFQHLVIPQKIPNGQRKIQRPGVLLGSNASFLATSITMRLTPMMPL</sequence>
<protein>
    <submittedName>
        <fullName evidence="1">Uncharacterized protein</fullName>
    </submittedName>
</protein>
<accession>A0ACC0W7I2</accession>
<evidence type="ECO:0000313" key="2">
    <source>
        <dbReference type="Proteomes" id="UP001163321"/>
    </source>
</evidence>
<name>A0ACC0W7I2_9STRA</name>
<organism evidence="1 2">
    <name type="scientific">Peronosclerospora sorghi</name>
    <dbReference type="NCBI Taxonomy" id="230839"/>
    <lineage>
        <taxon>Eukaryota</taxon>
        <taxon>Sar</taxon>
        <taxon>Stramenopiles</taxon>
        <taxon>Oomycota</taxon>
        <taxon>Peronosporomycetes</taxon>
        <taxon>Peronosporales</taxon>
        <taxon>Peronosporaceae</taxon>
        <taxon>Peronosclerospora</taxon>
    </lineage>
</organism>
<proteinExistence type="predicted"/>
<dbReference type="Proteomes" id="UP001163321">
    <property type="component" value="Chromosome 4"/>
</dbReference>
<comment type="caution">
    <text evidence="1">The sequence shown here is derived from an EMBL/GenBank/DDBJ whole genome shotgun (WGS) entry which is preliminary data.</text>
</comment>